<dbReference type="EC" id="1.4.4.2" evidence="2"/>
<comment type="caution">
    <text evidence="7">The sequence shown here is derived from an EMBL/GenBank/DDBJ whole genome shotgun (WGS) entry which is preliminary data.</text>
</comment>
<accession>A0ABR7LLM2</accession>
<gene>
    <name evidence="7" type="primary">gcvPB</name>
    <name evidence="7" type="ORF">HKK74_09615</name>
</gene>
<evidence type="ECO:0000313" key="8">
    <source>
        <dbReference type="Proteomes" id="UP000805614"/>
    </source>
</evidence>
<feature type="region of interest" description="Disordered" evidence="5">
    <location>
        <begin position="35"/>
        <end position="75"/>
    </location>
</feature>
<dbReference type="InterPro" id="IPR020581">
    <property type="entry name" value="GDC_P"/>
</dbReference>
<dbReference type="InterPro" id="IPR015421">
    <property type="entry name" value="PyrdxlP-dep_Trfase_major"/>
</dbReference>
<dbReference type="Gene3D" id="3.40.640.10">
    <property type="entry name" value="Type I PLP-dependent aspartate aminotransferase-like (Major domain)"/>
    <property type="match status" value="1"/>
</dbReference>
<dbReference type="Gene3D" id="3.90.1150.10">
    <property type="entry name" value="Aspartate Aminotransferase, domain 1"/>
    <property type="match status" value="1"/>
</dbReference>
<comment type="function">
    <text evidence="1">The glycine cleavage system catalyzes the degradation of glycine. The P protein binds the alpha-amino group of glycine through its pyridoxal phosphate cofactor; CO(2) is released and the remaining methylamine moiety is then transferred to the lipoamide cofactor of the H protein.</text>
</comment>
<sequence length="531" mass="57869">MSHGVNGTNTTGGLNRADGTARRYHAAVWDEPLIMEQGAPGRRGTVPPGPMEGAGGGDPLPAGVRRTTPPDLPEAAEPDVLRHYLRLSQQTMGMVGISLFGTCTMKYNPRVNELLAARDQVAEVHPHQDDGSIQGLLEIVHRFDLMLRELSGMGRFVFQAGGGAAAAYLHACVTRAYHESRGELAQRRDVITTAQAHPCNPATAAAAGFNVITLPVERDGHPSLEALRAVVSDRTASLMINNPDDMGIYNPHIKQWVDIVHEAGGLCFYDHANFNGVMGRIKAAELGFDACMFMLHKTFGVPKGGGGPAVGAYGCTPELERFLPGPLVVQTDSGYERRENPEGIGRVREFLGNLPQVVKAYSWLLAMGADGIREAADISVLANNYMEARLLAVPGVTKSFDHLTLRRLEMTRFSLGEYTEQTGVTAVDVQNRMTDFGVDAFWLSHEPWIVPEPFTPEAGEGWSLEDIDYWIDVLAYVMEEGRTSPAMVKSAPHNQVVAQIDGSSLDDPSRWATTWRAYQRKNAQRANAAGR</sequence>
<dbReference type="Pfam" id="PF00266">
    <property type="entry name" value="Aminotran_5"/>
    <property type="match status" value="1"/>
</dbReference>
<protein>
    <recommendedName>
        <fullName evidence="2">glycine dehydrogenase (aminomethyl-transferring)</fullName>
        <ecNumber evidence="2">1.4.4.2</ecNumber>
    </recommendedName>
</protein>
<organism evidence="7 8">
    <name type="scientific">Actinomadura alba</name>
    <dbReference type="NCBI Taxonomy" id="406431"/>
    <lineage>
        <taxon>Bacteria</taxon>
        <taxon>Bacillati</taxon>
        <taxon>Actinomycetota</taxon>
        <taxon>Actinomycetes</taxon>
        <taxon>Streptosporangiales</taxon>
        <taxon>Thermomonosporaceae</taxon>
        <taxon>Actinomadura</taxon>
    </lineage>
</organism>
<dbReference type="Gene3D" id="6.20.440.10">
    <property type="match status" value="1"/>
</dbReference>
<feature type="domain" description="Aminotransferase class V" evidence="6">
    <location>
        <begin position="172"/>
        <end position="304"/>
    </location>
</feature>
<evidence type="ECO:0000256" key="5">
    <source>
        <dbReference type="SAM" id="MobiDB-lite"/>
    </source>
</evidence>
<name>A0ABR7LLM2_9ACTN</name>
<dbReference type="InterPro" id="IPR000192">
    <property type="entry name" value="Aminotrans_V_dom"/>
</dbReference>
<evidence type="ECO:0000256" key="4">
    <source>
        <dbReference type="ARBA" id="ARBA00049026"/>
    </source>
</evidence>
<dbReference type="PANTHER" id="PTHR11773:SF1">
    <property type="entry name" value="GLYCINE DEHYDROGENASE (DECARBOXYLATING), MITOCHONDRIAL"/>
    <property type="match status" value="1"/>
</dbReference>
<keyword evidence="8" id="KW-1185">Reference proteome</keyword>
<dbReference type="InterPro" id="IPR015422">
    <property type="entry name" value="PyrdxlP-dep_Trfase_small"/>
</dbReference>
<keyword evidence="3 7" id="KW-0560">Oxidoreductase</keyword>
<dbReference type="EMBL" id="JABVEC010000005">
    <property type="protein sequence ID" value="MBC6465752.1"/>
    <property type="molecule type" value="Genomic_DNA"/>
</dbReference>
<evidence type="ECO:0000313" key="7">
    <source>
        <dbReference type="EMBL" id="MBC6465752.1"/>
    </source>
</evidence>
<evidence type="ECO:0000256" key="1">
    <source>
        <dbReference type="ARBA" id="ARBA00003788"/>
    </source>
</evidence>
<evidence type="ECO:0000259" key="6">
    <source>
        <dbReference type="Pfam" id="PF00266"/>
    </source>
</evidence>
<proteinExistence type="predicted"/>
<evidence type="ECO:0000256" key="2">
    <source>
        <dbReference type="ARBA" id="ARBA00012134"/>
    </source>
</evidence>
<evidence type="ECO:0000256" key="3">
    <source>
        <dbReference type="ARBA" id="ARBA00023002"/>
    </source>
</evidence>
<dbReference type="PANTHER" id="PTHR11773">
    <property type="entry name" value="GLYCINE DEHYDROGENASE, DECARBOXYLATING"/>
    <property type="match status" value="1"/>
</dbReference>
<dbReference type="InterPro" id="IPR015424">
    <property type="entry name" value="PyrdxlP-dep_Trfase"/>
</dbReference>
<dbReference type="Proteomes" id="UP000805614">
    <property type="component" value="Unassembled WGS sequence"/>
</dbReference>
<reference evidence="7 8" key="1">
    <citation type="submission" date="2020-06" db="EMBL/GenBank/DDBJ databases">
        <title>Actinomadura xiongansis sp. nov., isolated from soil of Baiyangdian.</title>
        <authorList>
            <person name="Zhang X."/>
        </authorList>
    </citation>
    <scope>NUCLEOTIDE SEQUENCE [LARGE SCALE GENOMIC DNA]</scope>
    <source>
        <strain evidence="7 8">HBUM206468</strain>
    </source>
</reference>
<dbReference type="SUPFAM" id="SSF53383">
    <property type="entry name" value="PLP-dependent transferases"/>
    <property type="match status" value="1"/>
</dbReference>
<dbReference type="GO" id="GO:0004375">
    <property type="term" value="F:glycine dehydrogenase (decarboxylating) activity"/>
    <property type="evidence" value="ECO:0007669"/>
    <property type="project" value="UniProtKB-EC"/>
</dbReference>
<comment type="catalytic activity">
    <reaction evidence="4">
        <text>N(6)-[(R)-lipoyl]-L-lysyl-[glycine-cleavage complex H protein] + glycine + H(+) = N(6)-[(R)-S(8)-aminomethyldihydrolipoyl]-L-lysyl-[glycine-cleavage complex H protein] + CO2</text>
        <dbReference type="Rhea" id="RHEA:24304"/>
        <dbReference type="Rhea" id="RHEA-COMP:10494"/>
        <dbReference type="Rhea" id="RHEA-COMP:10495"/>
        <dbReference type="ChEBI" id="CHEBI:15378"/>
        <dbReference type="ChEBI" id="CHEBI:16526"/>
        <dbReference type="ChEBI" id="CHEBI:57305"/>
        <dbReference type="ChEBI" id="CHEBI:83099"/>
        <dbReference type="ChEBI" id="CHEBI:83143"/>
        <dbReference type="EC" id="1.4.4.2"/>
    </reaction>
</comment>
<dbReference type="NCBIfam" id="NF003346">
    <property type="entry name" value="PRK04366.1"/>
    <property type="match status" value="1"/>
</dbReference>